<feature type="compositionally biased region" description="Polar residues" evidence="4">
    <location>
        <begin position="227"/>
        <end position="239"/>
    </location>
</feature>
<feature type="compositionally biased region" description="Basic and acidic residues" evidence="4">
    <location>
        <begin position="128"/>
        <end position="137"/>
    </location>
</feature>
<feature type="compositionally biased region" description="Basic and acidic residues" evidence="4">
    <location>
        <begin position="382"/>
        <end position="398"/>
    </location>
</feature>
<keyword evidence="3" id="KW-0539">Nucleus</keyword>
<feature type="compositionally biased region" description="Polar residues" evidence="4">
    <location>
        <begin position="282"/>
        <end position="294"/>
    </location>
</feature>
<name>A0A7J7JTE4_BUGNE</name>
<dbReference type="SMART" id="SM00456">
    <property type="entry name" value="WW"/>
    <property type="match status" value="1"/>
</dbReference>
<dbReference type="OrthoDB" id="10072039at2759"/>
<keyword evidence="7" id="KW-1185">Reference proteome</keyword>
<feature type="compositionally biased region" description="Polar residues" evidence="4">
    <location>
        <begin position="369"/>
        <end position="381"/>
    </location>
</feature>
<dbReference type="PANTHER" id="PTHR15911:SF6">
    <property type="entry name" value="WW DOMAIN-CONTAINING ADAPTER PROTEIN WITH COILED-COIL"/>
    <property type="match status" value="1"/>
</dbReference>
<proteinExistence type="predicted"/>
<dbReference type="GO" id="GO:0003682">
    <property type="term" value="F:chromatin binding"/>
    <property type="evidence" value="ECO:0007669"/>
    <property type="project" value="TreeGrafter"/>
</dbReference>
<dbReference type="PROSITE" id="PS50020">
    <property type="entry name" value="WW_DOMAIN_2"/>
    <property type="match status" value="1"/>
</dbReference>
<feature type="compositionally biased region" description="Polar residues" evidence="4">
    <location>
        <begin position="431"/>
        <end position="443"/>
    </location>
</feature>
<dbReference type="EMBL" id="VXIV02001850">
    <property type="protein sequence ID" value="KAF6029163.1"/>
    <property type="molecule type" value="Genomic_DNA"/>
</dbReference>
<dbReference type="InterPro" id="IPR036020">
    <property type="entry name" value="WW_dom_sf"/>
</dbReference>
<sequence length="603" mass="67002">MVMHARKLPRLNDGYFDRHDYHEDKNERFQGRVNSYDKVPHVRRARDEYGVVNDNMRYNHKLPYNDRVRTDRERHKCSKEKDRYPREEYRNSVDRYQVCSRTASNNHRNSNSSSDTPGEFSLAENKEYNRISDDHKSVTVSTATSEKSQSNQTKEQSQKVALRVCGDWSEHVSSSGKKYFYNCKTEISQWVKPKEWKNSDEQVKQANVRVVSSSANSSKANRDSVERNGSINRSVSVDSLESKTNHNKANSSNSLDSYSTTNTSSSDLGGSDKTDKLYPDSYTCSQGGVNVSASDKSKSSREINGTHAHHLHDVHSSFTSPALSSSSRGTASPSAVASKTAKSSEKKLPNGNTDGSGDDMDISPDGSPKTLQKSGYSVSSGSKRESGKLERVEHRREGGSQQPANTEQNMIWGKALQTLQTLQEVLERSRSNSNHTTGTSSAALYTEASPRSAHSQSPKVIPPPAQMSHVERIPEETSSGKSSLVSEASLATLSTLPAAVESPGTIGSDLTQSFINYYDPALVSHISGWPAEQLELRAHMAYKDGMIICGHHCGQVSTELKRDRSYVRIAEVQSTLIEHRIMFLKQQISELETHDKSFTSSQT</sequence>
<evidence type="ECO:0000259" key="5">
    <source>
        <dbReference type="PROSITE" id="PS50020"/>
    </source>
</evidence>
<evidence type="ECO:0000313" key="7">
    <source>
        <dbReference type="Proteomes" id="UP000593567"/>
    </source>
</evidence>
<feature type="compositionally biased region" description="Polar residues" evidence="4">
    <location>
        <begin position="399"/>
        <end position="409"/>
    </location>
</feature>
<comment type="subcellular location">
    <subcellularLocation>
        <location evidence="1">Nucleus</location>
    </subcellularLocation>
</comment>
<dbReference type="Proteomes" id="UP000593567">
    <property type="component" value="Unassembled WGS sequence"/>
</dbReference>
<evidence type="ECO:0000256" key="3">
    <source>
        <dbReference type="ARBA" id="ARBA00023242"/>
    </source>
</evidence>
<dbReference type="InterPro" id="IPR038867">
    <property type="entry name" value="WAC"/>
</dbReference>
<dbReference type="GO" id="GO:1904263">
    <property type="term" value="P:positive regulation of TORC1 signaling"/>
    <property type="evidence" value="ECO:0007669"/>
    <property type="project" value="TreeGrafter"/>
</dbReference>
<organism evidence="6 7">
    <name type="scientific">Bugula neritina</name>
    <name type="common">Brown bryozoan</name>
    <name type="synonym">Sertularia neritina</name>
    <dbReference type="NCBI Taxonomy" id="10212"/>
    <lineage>
        <taxon>Eukaryota</taxon>
        <taxon>Metazoa</taxon>
        <taxon>Spiralia</taxon>
        <taxon>Lophotrochozoa</taxon>
        <taxon>Bryozoa</taxon>
        <taxon>Gymnolaemata</taxon>
        <taxon>Cheilostomatida</taxon>
        <taxon>Flustrina</taxon>
        <taxon>Buguloidea</taxon>
        <taxon>Bugulidae</taxon>
        <taxon>Bugula</taxon>
    </lineage>
</organism>
<feature type="compositionally biased region" description="Low complexity" evidence="4">
    <location>
        <begin position="250"/>
        <end position="268"/>
    </location>
</feature>
<dbReference type="InterPro" id="IPR001202">
    <property type="entry name" value="WW_dom"/>
</dbReference>
<feature type="region of interest" description="Disordered" evidence="4">
    <location>
        <begin position="128"/>
        <end position="158"/>
    </location>
</feature>
<evidence type="ECO:0000256" key="4">
    <source>
        <dbReference type="SAM" id="MobiDB-lite"/>
    </source>
</evidence>
<keyword evidence="2" id="KW-0156">Chromatin regulator</keyword>
<dbReference type="Pfam" id="PF00397">
    <property type="entry name" value="WW"/>
    <property type="match status" value="1"/>
</dbReference>
<dbReference type="GO" id="GO:0000993">
    <property type="term" value="F:RNA polymerase II complex binding"/>
    <property type="evidence" value="ECO:0007669"/>
    <property type="project" value="TreeGrafter"/>
</dbReference>
<feature type="region of interest" description="Disordered" evidence="4">
    <location>
        <begin position="426"/>
        <end position="484"/>
    </location>
</feature>
<dbReference type="PANTHER" id="PTHR15911">
    <property type="entry name" value="WW DOMAIN-CONTAINING ADAPTER PROTEIN WITH COILED-COIL"/>
    <property type="match status" value="1"/>
</dbReference>
<dbReference type="GO" id="GO:0005634">
    <property type="term" value="C:nucleus"/>
    <property type="evidence" value="ECO:0007669"/>
    <property type="project" value="UniProtKB-SubCell"/>
</dbReference>
<feature type="compositionally biased region" description="Low complexity" evidence="4">
    <location>
        <begin position="104"/>
        <end position="114"/>
    </location>
</feature>
<dbReference type="PROSITE" id="PS01159">
    <property type="entry name" value="WW_DOMAIN_1"/>
    <property type="match status" value="1"/>
</dbReference>
<evidence type="ECO:0000256" key="2">
    <source>
        <dbReference type="ARBA" id="ARBA00022853"/>
    </source>
</evidence>
<feature type="compositionally biased region" description="Low complexity" evidence="4">
    <location>
        <begin position="208"/>
        <end position="219"/>
    </location>
</feature>
<reference evidence="6" key="1">
    <citation type="submission" date="2020-06" db="EMBL/GenBank/DDBJ databases">
        <title>Draft genome of Bugula neritina, a colonial animal packing powerful symbionts and potential medicines.</title>
        <authorList>
            <person name="Rayko M."/>
        </authorList>
    </citation>
    <scope>NUCLEOTIDE SEQUENCE [LARGE SCALE GENOMIC DNA]</scope>
    <source>
        <strain evidence="6">Kwan_BN1</strain>
    </source>
</reference>
<dbReference type="Gene3D" id="2.20.70.10">
    <property type="match status" value="1"/>
</dbReference>
<feature type="domain" description="WW" evidence="5">
    <location>
        <begin position="168"/>
        <end position="195"/>
    </location>
</feature>
<protein>
    <recommendedName>
        <fullName evidence="5">WW domain-containing protein</fullName>
    </recommendedName>
</protein>
<feature type="region of interest" description="Disordered" evidence="4">
    <location>
        <begin position="69"/>
        <end position="89"/>
    </location>
</feature>
<feature type="region of interest" description="Disordered" evidence="4">
    <location>
        <begin position="101"/>
        <end position="120"/>
    </location>
</feature>
<feature type="region of interest" description="Disordered" evidence="4">
    <location>
        <begin position="208"/>
        <end position="409"/>
    </location>
</feature>
<dbReference type="GO" id="GO:0006325">
    <property type="term" value="P:chromatin organization"/>
    <property type="evidence" value="ECO:0007669"/>
    <property type="project" value="UniProtKB-KW"/>
</dbReference>
<dbReference type="CDD" id="cd00201">
    <property type="entry name" value="WW"/>
    <property type="match status" value="1"/>
</dbReference>
<evidence type="ECO:0000256" key="1">
    <source>
        <dbReference type="ARBA" id="ARBA00004123"/>
    </source>
</evidence>
<gene>
    <name evidence="6" type="ORF">EB796_012509</name>
</gene>
<feature type="compositionally biased region" description="Low complexity" evidence="4">
    <location>
        <begin position="316"/>
        <end position="335"/>
    </location>
</feature>
<accession>A0A7J7JTE4</accession>
<feature type="compositionally biased region" description="Polar residues" evidence="4">
    <location>
        <begin position="138"/>
        <end position="158"/>
    </location>
</feature>
<dbReference type="SUPFAM" id="SSF51045">
    <property type="entry name" value="WW domain"/>
    <property type="match status" value="1"/>
</dbReference>
<comment type="caution">
    <text evidence="6">The sequence shown here is derived from an EMBL/GenBank/DDBJ whole genome shotgun (WGS) entry which is preliminary data.</text>
</comment>
<dbReference type="GO" id="GO:0010506">
    <property type="term" value="P:regulation of autophagy"/>
    <property type="evidence" value="ECO:0007669"/>
    <property type="project" value="TreeGrafter"/>
</dbReference>
<dbReference type="AlphaFoldDB" id="A0A7J7JTE4"/>
<evidence type="ECO:0000313" key="6">
    <source>
        <dbReference type="EMBL" id="KAF6029163.1"/>
    </source>
</evidence>